<evidence type="ECO:0000313" key="2">
    <source>
        <dbReference type="Proteomes" id="UP000251205"/>
    </source>
</evidence>
<dbReference type="Proteomes" id="UP000251205">
    <property type="component" value="Unassembled WGS sequence"/>
</dbReference>
<organism evidence="1 2">
    <name type="scientific">Rhizobium tropici</name>
    <dbReference type="NCBI Taxonomy" id="398"/>
    <lineage>
        <taxon>Bacteria</taxon>
        <taxon>Pseudomonadati</taxon>
        <taxon>Pseudomonadota</taxon>
        <taxon>Alphaproteobacteria</taxon>
        <taxon>Hyphomicrobiales</taxon>
        <taxon>Rhizobiaceae</taxon>
        <taxon>Rhizobium/Agrobacterium group</taxon>
        <taxon>Rhizobium</taxon>
    </lineage>
</organism>
<accession>A0A329Y8X7</accession>
<dbReference type="AlphaFoldDB" id="A0A329Y8X7"/>
<gene>
    <name evidence="1" type="ORF">DQ393_16785</name>
</gene>
<proteinExistence type="predicted"/>
<dbReference type="EMBL" id="QMKK01000042">
    <property type="protein sequence ID" value="RAX40281.1"/>
    <property type="molecule type" value="Genomic_DNA"/>
</dbReference>
<comment type="caution">
    <text evidence="1">The sequence shown here is derived from an EMBL/GenBank/DDBJ whole genome shotgun (WGS) entry which is preliminary data.</text>
</comment>
<evidence type="ECO:0000313" key="1">
    <source>
        <dbReference type="EMBL" id="RAX40281.1"/>
    </source>
</evidence>
<reference evidence="1 2" key="1">
    <citation type="submission" date="2018-06" db="EMBL/GenBank/DDBJ databases">
        <title>Whole Genome Sequence of an efficient microsymbiont, Rhizobium tropici.</title>
        <authorList>
            <person name="Srinivasan R."/>
            <person name="Singh H.V."/>
            <person name="Srivastava R."/>
            <person name="Kumari B."/>
            <person name="Radhakrishna A."/>
        </authorList>
    </citation>
    <scope>NUCLEOTIDE SEQUENCE [LARGE SCALE GENOMIC DNA]</scope>
    <source>
        <strain evidence="1 2">IGFRI Rhizo-19</strain>
    </source>
</reference>
<protein>
    <submittedName>
        <fullName evidence="1">Uncharacterized protein</fullName>
    </submittedName>
</protein>
<name>A0A329Y8X7_RHITR</name>
<sequence length="108" mass="12512">MPEKAPSRVEVLSASTLRDYATGAYYVKIDCAFCQVKRFYEPVDLLQLCGNISVRQIAKQFRCEQCKRKDYLTADLVSPPSRELVGMSVRRLTEIRIIRKPIWKDVKI</sequence>